<dbReference type="Proteomes" id="UP000027178">
    <property type="component" value="Unassembled WGS sequence"/>
</dbReference>
<reference evidence="2 3" key="1">
    <citation type="submission" date="2014-05" db="EMBL/GenBank/DDBJ databases">
        <title>Draft Genome Sequence of Kitasatospora cheerisanensis KCTC 2395.</title>
        <authorList>
            <person name="Nam D.H."/>
        </authorList>
    </citation>
    <scope>NUCLEOTIDE SEQUENCE [LARGE SCALE GENOMIC DNA]</scope>
    <source>
        <strain evidence="2 3">KCTC 2395</strain>
    </source>
</reference>
<dbReference type="EMBL" id="JNBY01000008">
    <property type="protein sequence ID" value="KDN88011.1"/>
    <property type="molecule type" value="Genomic_DNA"/>
</dbReference>
<organism evidence="2 3">
    <name type="scientific">Kitasatospora cheerisanensis KCTC 2395</name>
    <dbReference type="NCBI Taxonomy" id="1348663"/>
    <lineage>
        <taxon>Bacteria</taxon>
        <taxon>Bacillati</taxon>
        <taxon>Actinomycetota</taxon>
        <taxon>Actinomycetes</taxon>
        <taxon>Kitasatosporales</taxon>
        <taxon>Streptomycetaceae</taxon>
        <taxon>Kitasatospora</taxon>
    </lineage>
</organism>
<feature type="compositionally biased region" description="Low complexity" evidence="1">
    <location>
        <begin position="114"/>
        <end position="125"/>
    </location>
</feature>
<dbReference type="InterPro" id="IPR029058">
    <property type="entry name" value="AB_hydrolase_fold"/>
</dbReference>
<evidence type="ECO:0000313" key="2">
    <source>
        <dbReference type="EMBL" id="KDN88011.1"/>
    </source>
</evidence>
<proteinExistence type="predicted"/>
<accession>A0A066ZCG5</accession>
<protein>
    <recommendedName>
        <fullName evidence="4">Alpha/beta hydrolase</fullName>
    </recommendedName>
</protein>
<evidence type="ECO:0008006" key="4">
    <source>
        <dbReference type="Google" id="ProtNLM"/>
    </source>
</evidence>
<dbReference type="Gene3D" id="3.40.50.1820">
    <property type="entry name" value="alpha/beta hydrolase"/>
    <property type="match status" value="1"/>
</dbReference>
<comment type="caution">
    <text evidence="2">The sequence shown here is derived from an EMBL/GenBank/DDBJ whole genome shotgun (WGS) entry which is preliminary data.</text>
</comment>
<dbReference type="HOGENOM" id="CLU_908455_0_0_11"/>
<feature type="compositionally biased region" description="Basic and acidic residues" evidence="1">
    <location>
        <begin position="103"/>
        <end position="113"/>
    </location>
</feature>
<evidence type="ECO:0000256" key="1">
    <source>
        <dbReference type="SAM" id="MobiDB-lite"/>
    </source>
</evidence>
<feature type="compositionally biased region" description="Polar residues" evidence="1">
    <location>
        <begin position="1"/>
        <end position="14"/>
    </location>
</feature>
<feature type="compositionally biased region" description="Basic residues" evidence="1">
    <location>
        <begin position="32"/>
        <end position="66"/>
    </location>
</feature>
<evidence type="ECO:0000313" key="3">
    <source>
        <dbReference type="Proteomes" id="UP000027178"/>
    </source>
</evidence>
<name>A0A066ZCG5_9ACTN</name>
<dbReference type="SUPFAM" id="SSF53474">
    <property type="entry name" value="alpha/beta-Hydrolases"/>
    <property type="match status" value="1"/>
</dbReference>
<feature type="compositionally biased region" description="Basic residues" evidence="1">
    <location>
        <begin position="126"/>
        <end position="139"/>
    </location>
</feature>
<sequence length="306" mass="34050">MHSISPSETIAQRDNSARGGCCHGVRPFRLPVRVRHPARPLARPRRDPRRRHAVRHHPGERRRTGRRAAAGAAARRRRHGRELVAERRRTHPRGTGVRRRPDRRGGPLGERRAAAAAPRRGPARLAGRRPRRARPRPGRPVRTLLRRLDRAELDAAQSRPGRPPRPARPHRLLHLLRARYLLHAAPMLARPSEARAAGFLRWETGGSPLDPDWARLYCLAATFPAARPVTGPRPRPEALAALRARCLVLAAADSRAHNPRTLAERAAALLPRAEVRTLPGVSHHALPHTQASAVTAELTAFLARKP</sequence>
<dbReference type="AlphaFoldDB" id="A0A066ZCG5"/>
<feature type="compositionally biased region" description="Basic residues" evidence="1">
    <location>
        <begin position="88"/>
        <end position="102"/>
    </location>
</feature>
<gene>
    <name evidence="2" type="ORF">KCH_02350</name>
</gene>
<dbReference type="PATRIC" id="fig|1348663.4.peg.214"/>
<feature type="region of interest" description="Disordered" evidence="1">
    <location>
        <begin position="1"/>
        <end position="169"/>
    </location>
</feature>
<dbReference type="eggNOG" id="COG0596">
    <property type="taxonomic scope" value="Bacteria"/>
</dbReference>
<keyword evidence="3" id="KW-1185">Reference proteome</keyword>